<organism evidence="2 3">
    <name type="scientific">Dyadobacter beijingensis</name>
    <dbReference type="NCBI Taxonomy" id="365489"/>
    <lineage>
        <taxon>Bacteria</taxon>
        <taxon>Pseudomonadati</taxon>
        <taxon>Bacteroidota</taxon>
        <taxon>Cytophagia</taxon>
        <taxon>Cytophagales</taxon>
        <taxon>Spirosomataceae</taxon>
        <taxon>Dyadobacter</taxon>
    </lineage>
</organism>
<evidence type="ECO:0000313" key="2">
    <source>
        <dbReference type="EMBL" id="GGN04387.1"/>
    </source>
</evidence>
<dbReference type="EMBL" id="BMLI01000002">
    <property type="protein sequence ID" value="GGN04387.1"/>
    <property type="molecule type" value="Genomic_DNA"/>
</dbReference>
<name>A0ABQ2ID83_9BACT</name>
<dbReference type="Pfam" id="PF18961">
    <property type="entry name" value="DUF5703_N"/>
    <property type="match status" value="1"/>
</dbReference>
<dbReference type="SUPFAM" id="SSF48208">
    <property type="entry name" value="Six-hairpin glycosidases"/>
    <property type="match status" value="1"/>
</dbReference>
<gene>
    <name evidence="2" type="ORF">GCM10010967_44170</name>
</gene>
<dbReference type="InterPro" id="IPR008928">
    <property type="entry name" value="6-hairpin_glycosidase_sf"/>
</dbReference>
<reference evidence="3" key="1">
    <citation type="journal article" date="2019" name="Int. J. Syst. Evol. Microbiol.">
        <title>The Global Catalogue of Microorganisms (GCM) 10K type strain sequencing project: providing services to taxonomists for standard genome sequencing and annotation.</title>
        <authorList>
            <consortium name="The Broad Institute Genomics Platform"/>
            <consortium name="The Broad Institute Genome Sequencing Center for Infectious Disease"/>
            <person name="Wu L."/>
            <person name="Ma J."/>
        </authorList>
    </citation>
    <scope>NUCLEOTIDE SEQUENCE [LARGE SCALE GENOMIC DNA]</scope>
    <source>
        <strain evidence="3">CGMCC 1.6375</strain>
    </source>
</reference>
<sequence>MPVPVLQKFLKTLLRAFALIITVFAVSKAQSFSPAVYHLKWTSQSKNSGGSMPCGGGDIGLNVWVEKGDILFYMSRSGVFEENNVFPKLGRIRVRLAPNPFEEGGSFAQELKLEEGYVEITGKKGKLSATVKVWVDVFNPVIHLDMESNNPVSAQAWYESWRTGPVVLTGNAKSASSYKWAAPSVTMHPDSVSHQNNAVQFYHQNRDSTIFDVMVRQQQLGPIKAQLWNPLKNLTFGGSMTGRNMIADPVITTGKYADAPFKGFGLKTRSRTKSVQLSIYLHTGQQRDLAVWKSGLGEVIGKAQREEKTARTKTLEWWKQYWNRSHIALNTSRKDTASPVWQVGRNYQLFRYMLGCNAFGSYPTKFNGGLFTYDPVFVDSSYHFTADHRNWGGGIFTAQNQRLVYWPMLKSGDFDMMKPQFEFYQRILGNAEARTKHYWGHQGASFTEQIENFGLPNYAEYSSKRPAGFDPGVEYNKWLEYLWDTSLEFCLMLLDQQHFTGVDISGYLPLIESCVVFFDEHYQYLAERRSAAKLDQNGHLVLFPGSAAETFKMAYNSATTVAGLKTVLERMLALPPTYGNASQRKHWGEMLSRVPPLSFREMQGHRTIAPAQAWERIQNTEIPQLYPVFPYGMYGIGKPDLQTAINTWKYDTEAIKNRNHTSWHQDGIFCARLGLTDEAAALTIKKLQDSGRRFPAFWGPGHDWVPDHNWGGSGMIGLQEMLLQTPGDSIYILPAWPDDWDVEFKLHAPLNTVVEGEWKGGKMIRLKVTPEHRKSALICSKCGVIRL</sequence>
<proteinExistence type="predicted"/>
<dbReference type="InterPro" id="IPR012341">
    <property type="entry name" value="6hp_glycosidase-like_sf"/>
</dbReference>
<evidence type="ECO:0000313" key="3">
    <source>
        <dbReference type="Proteomes" id="UP000632339"/>
    </source>
</evidence>
<accession>A0ABQ2ID83</accession>
<comment type="caution">
    <text evidence="2">The sequence shown here is derived from an EMBL/GenBank/DDBJ whole genome shotgun (WGS) entry which is preliminary data.</text>
</comment>
<keyword evidence="3" id="KW-1185">Reference proteome</keyword>
<feature type="domain" description="DUF5703" evidence="1">
    <location>
        <begin position="41"/>
        <end position="327"/>
    </location>
</feature>
<protein>
    <recommendedName>
        <fullName evidence="1">DUF5703 domain-containing protein</fullName>
    </recommendedName>
</protein>
<dbReference type="InterPro" id="IPR043757">
    <property type="entry name" value="DUF5703_N"/>
</dbReference>
<dbReference type="Gene3D" id="1.50.10.10">
    <property type="match status" value="1"/>
</dbReference>
<dbReference type="Proteomes" id="UP000632339">
    <property type="component" value="Unassembled WGS sequence"/>
</dbReference>
<evidence type="ECO:0000259" key="1">
    <source>
        <dbReference type="Pfam" id="PF18961"/>
    </source>
</evidence>
<dbReference type="RefSeq" id="WP_211220674.1">
    <property type="nucleotide sequence ID" value="NZ_BMLI01000002.1"/>
</dbReference>